<sequence length="140" mass="15992">MADLDFTIDNVTYTFRQTDFFKTNKYLKKLTALLQGCFSLDGNKTGFDFGQLASNIGTEQFEEIEKFILTYVTAVDENGKTVLFHKPQEASDFFNTHRSHYYQLIFEGLKFHFLGFLPSGIASSLNTLNLEEMAQTVTTI</sequence>
<evidence type="ECO:0000313" key="2">
    <source>
        <dbReference type="EMBL" id="OTQ11290.1"/>
    </source>
</evidence>
<dbReference type="EMBL" id="NART01000007">
    <property type="protein sequence ID" value="OTQ11290.1"/>
    <property type="molecule type" value="Genomic_DNA"/>
</dbReference>
<dbReference type="RefSeq" id="WP_086300414.1">
    <property type="nucleotide sequence ID" value="NZ_MZNE01000041.1"/>
</dbReference>
<dbReference type="InterPro" id="IPR020351">
    <property type="entry name" value="Phage_TAC_9"/>
</dbReference>
<gene>
    <name evidence="2" type="ORF">B6C91_02855</name>
    <name evidence="1" type="ORF">B6D08_00080</name>
</gene>
<dbReference type="Pfam" id="PF10876">
    <property type="entry name" value="Phage_TAC_9"/>
    <property type="match status" value="1"/>
</dbReference>
<dbReference type="OrthoDB" id="7061824at2"/>
<proteinExistence type="predicted"/>
<keyword evidence="3" id="KW-1185">Reference proteome</keyword>
<dbReference type="Proteomes" id="UP000194800">
    <property type="component" value="Unassembled WGS sequence"/>
</dbReference>
<evidence type="ECO:0000313" key="1">
    <source>
        <dbReference type="EMBL" id="OTQ01634.1"/>
    </source>
</evidence>
<protein>
    <submittedName>
        <fullName evidence="1">Uncharacterized protein</fullName>
    </submittedName>
</protein>
<organism evidence="1 4">
    <name type="scientific">Gilliamella apicola</name>
    <dbReference type="NCBI Taxonomy" id="1196095"/>
    <lineage>
        <taxon>Bacteria</taxon>
        <taxon>Pseudomonadati</taxon>
        <taxon>Pseudomonadota</taxon>
        <taxon>Gammaproteobacteria</taxon>
        <taxon>Orbales</taxon>
        <taxon>Orbaceae</taxon>
        <taxon>Gilliamella</taxon>
    </lineage>
</organism>
<reference evidence="3 4" key="1">
    <citation type="submission" date="2017-03" db="EMBL/GenBank/DDBJ databases">
        <title>Comparative genomics of honeybee gut symbionts reveal geographically distinct and subgroup specific antibiotic resistance.</title>
        <authorList>
            <person name="Ludvigsen J."/>
            <person name="Porcellato D."/>
            <person name="Labee-Lund T.M."/>
            <person name="Amdam G.V."/>
            <person name="Rudi K."/>
        </authorList>
    </citation>
    <scope>NUCLEOTIDE SEQUENCE [LARGE SCALE GENOMIC DNA]</scope>
    <source>
        <strain evidence="1 4">A-7-12</strain>
        <strain evidence="2 3">A-9-12</strain>
    </source>
</reference>
<evidence type="ECO:0000313" key="3">
    <source>
        <dbReference type="Proteomes" id="UP000194800"/>
    </source>
</evidence>
<name>A0A242NLL0_9GAMM</name>
<comment type="caution">
    <text evidence="1">The sequence shown here is derived from an EMBL/GenBank/DDBJ whole genome shotgun (WGS) entry which is preliminary data.</text>
</comment>
<dbReference type="Proteomes" id="UP000194977">
    <property type="component" value="Unassembled WGS sequence"/>
</dbReference>
<dbReference type="EMBL" id="NARP01000001">
    <property type="protein sequence ID" value="OTQ01634.1"/>
    <property type="molecule type" value="Genomic_DNA"/>
</dbReference>
<evidence type="ECO:0000313" key="4">
    <source>
        <dbReference type="Proteomes" id="UP000194977"/>
    </source>
</evidence>
<accession>A0A242NLL0</accession>
<dbReference type="AlphaFoldDB" id="A0A242NLL0"/>